<feature type="transmembrane region" description="Helical" evidence="1">
    <location>
        <begin position="7"/>
        <end position="28"/>
    </location>
</feature>
<feature type="domain" description="DUF3955" evidence="2">
    <location>
        <begin position="8"/>
        <end position="63"/>
    </location>
</feature>
<name>A0A1H7Z4H8_9FIRM</name>
<dbReference type="Pfam" id="PF13127">
    <property type="entry name" value="DUF3955"/>
    <property type="match status" value="1"/>
</dbReference>
<dbReference type="EMBL" id="FOCG01000001">
    <property type="protein sequence ID" value="SEM53512.1"/>
    <property type="molecule type" value="Genomic_DNA"/>
</dbReference>
<protein>
    <recommendedName>
        <fullName evidence="2">DUF3955 domain-containing protein</fullName>
    </recommendedName>
</protein>
<evidence type="ECO:0000256" key="1">
    <source>
        <dbReference type="SAM" id="Phobius"/>
    </source>
</evidence>
<keyword evidence="1" id="KW-1133">Transmembrane helix</keyword>
<dbReference type="RefSeq" id="WP_092751207.1">
    <property type="nucleotide sequence ID" value="NZ_FOCG01000001.1"/>
</dbReference>
<keyword evidence="1" id="KW-0472">Membrane</keyword>
<dbReference type="AlphaFoldDB" id="A0A1H7Z4H8"/>
<gene>
    <name evidence="3" type="ORF">SAMN05216180_0446</name>
</gene>
<evidence type="ECO:0000313" key="4">
    <source>
        <dbReference type="Proteomes" id="UP000199158"/>
    </source>
</evidence>
<evidence type="ECO:0000313" key="3">
    <source>
        <dbReference type="EMBL" id="SEM53512.1"/>
    </source>
</evidence>
<dbReference type="PROSITE" id="PS51257">
    <property type="entry name" value="PROKAR_LIPOPROTEIN"/>
    <property type="match status" value="1"/>
</dbReference>
<dbReference type="InterPro" id="IPR025016">
    <property type="entry name" value="DUF3955"/>
</dbReference>
<sequence length="71" mass="8012">MKHILKRYWLPILSILIAISCAVGYTIIGNRLSPEGILIEPFALIPLTYVFIAISVISFIIITTINRKKKV</sequence>
<evidence type="ECO:0000259" key="2">
    <source>
        <dbReference type="Pfam" id="PF13127"/>
    </source>
</evidence>
<proteinExistence type="predicted"/>
<reference evidence="3 4" key="1">
    <citation type="submission" date="2016-10" db="EMBL/GenBank/DDBJ databases">
        <authorList>
            <person name="de Groot N.N."/>
        </authorList>
    </citation>
    <scope>NUCLEOTIDE SEQUENCE [LARGE SCALE GENOMIC DNA]</scope>
    <source>
        <strain evidence="3 4">CGMCC 1.5070</strain>
    </source>
</reference>
<dbReference type="Proteomes" id="UP000199158">
    <property type="component" value="Unassembled WGS sequence"/>
</dbReference>
<feature type="transmembrane region" description="Helical" evidence="1">
    <location>
        <begin position="43"/>
        <end position="65"/>
    </location>
</feature>
<organism evidence="3 4">
    <name type="scientific">Hydrogenoanaerobacterium saccharovorans</name>
    <dbReference type="NCBI Taxonomy" id="474960"/>
    <lineage>
        <taxon>Bacteria</taxon>
        <taxon>Bacillati</taxon>
        <taxon>Bacillota</taxon>
        <taxon>Clostridia</taxon>
        <taxon>Eubacteriales</taxon>
        <taxon>Oscillospiraceae</taxon>
        <taxon>Hydrogenoanaerobacterium</taxon>
    </lineage>
</organism>
<dbReference type="OrthoDB" id="6194834at2"/>
<keyword evidence="4" id="KW-1185">Reference proteome</keyword>
<keyword evidence="1" id="KW-0812">Transmembrane</keyword>
<accession>A0A1H7Z4H8</accession>